<accession>A0A5B0X481</accession>
<dbReference type="RefSeq" id="WP_149609531.1">
    <property type="nucleotide sequence ID" value="NZ_VTUX01000001.1"/>
</dbReference>
<dbReference type="AlphaFoldDB" id="A0A5B0X481"/>
<keyword evidence="2" id="KW-1185">Reference proteome</keyword>
<comment type="caution">
    <text evidence="1">The sequence shown here is derived from an EMBL/GenBank/DDBJ whole genome shotgun (WGS) entry which is preliminary data.</text>
</comment>
<organism evidence="1 2">
    <name type="scientific">Pseudohalioglobus sediminis</name>
    <dbReference type="NCBI Taxonomy" id="2606449"/>
    <lineage>
        <taxon>Bacteria</taxon>
        <taxon>Pseudomonadati</taxon>
        <taxon>Pseudomonadota</taxon>
        <taxon>Gammaproteobacteria</taxon>
        <taxon>Cellvibrionales</taxon>
        <taxon>Halieaceae</taxon>
        <taxon>Pseudohalioglobus</taxon>
    </lineage>
</organism>
<sequence length="83" mass="9572">MDYQQMIESMTAETYASLRRAVELGKWPDGRKLTPEQREHAMQAVIAWGQQHLSEQERVGYIDKGHKAGEQCDDPAETPLNWK</sequence>
<dbReference type="InterPro" id="IPR009749">
    <property type="entry name" value="DUF1315"/>
</dbReference>
<dbReference type="Proteomes" id="UP000323708">
    <property type="component" value="Unassembled WGS sequence"/>
</dbReference>
<evidence type="ECO:0000313" key="2">
    <source>
        <dbReference type="Proteomes" id="UP000323708"/>
    </source>
</evidence>
<name>A0A5B0X481_9GAMM</name>
<protein>
    <submittedName>
        <fullName evidence="1">DUF1315 family protein</fullName>
    </submittedName>
</protein>
<dbReference type="Pfam" id="PF07023">
    <property type="entry name" value="DUF1315"/>
    <property type="match status" value="1"/>
</dbReference>
<reference evidence="1 2" key="1">
    <citation type="submission" date="2019-09" db="EMBL/GenBank/DDBJ databases">
        <authorList>
            <person name="Chen X.-Y."/>
        </authorList>
    </citation>
    <scope>NUCLEOTIDE SEQUENCE [LARGE SCALE GENOMIC DNA]</scope>
    <source>
        <strain evidence="1 2">NY5</strain>
    </source>
</reference>
<evidence type="ECO:0000313" key="1">
    <source>
        <dbReference type="EMBL" id="KAA1194062.1"/>
    </source>
</evidence>
<proteinExistence type="predicted"/>
<dbReference type="EMBL" id="VTUX01000001">
    <property type="protein sequence ID" value="KAA1194062.1"/>
    <property type="molecule type" value="Genomic_DNA"/>
</dbReference>
<gene>
    <name evidence="1" type="ORF">F0M18_01045</name>
</gene>